<gene>
    <name evidence="2" type="ORF">H0185_03275</name>
</gene>
<dbReference type="EMBL" id="JACWFH010000007">
    <property type="protein sequence ID" value="MBY0095824.1"/>
    <property type="molecule type" value="Genomic_DNA"/>
</dbReference>
<sequence length="183" mass="21720">MDKTEKVNQVGNLFNHFHELHTKYGRLWLEDTFLHWDWWLAFLFSLVAWGFWIFYHKKESTHRLLYAGVFVILISLILDYIGVAMGLWFYSGKLTPSFPAWMPFNFCMLPVTIMFLIQTKPHIAPWKKGIFFGALTSYVGEPIFVWLGFYVLTGWKYSFSVPIYAVIYLFADWLTKRKAFSEV</sequence>
<feature type="transmembrane region" description="Helical" evidence="1">
    <location>
        <begin position="129"/>
        <end position="151"/>
    </location>
</feature>
<evidence type="ECO:0000313" key="2">
    <source>
        <dbReference type="EMBL" id="MBY0095824.1"/>
    </source>
</evidence>
<feature type="transmembrane region" description="Helical" evidence="1">
    <location>
        <begin position="157"/>
        <end position="175"/>
    </location>
</feature>
<feature type="transmembrane region" description="Helical" evidence="1">
    <location>
        <begin position="38"/>
        <end position="55"/>
    </location>
</feature>
<accession>A0ABS7K0P6</accession>
<keyword evidence="3" id="KW-1185">Reference proteome</keyword>
<evidence type="ECO:0008006" key="4">
    <source>
        <dbReference type="Google" id="ProtNLM"/>
    </source>
</evidence>
<protein>
    <recommendedName>
        <fullName evidence="4">DUF2878 domain-containing protein</fullName>
    </recommendedName>
</protein>
<evidence type="ECO:0000256" key="1">
    <source>
        <dbReference type="SAM" id="Phobius"/>
    </source>
</evidence>
<feature type="transmembrane region" description="Helical" evidence="1">
    <location>
        <begin position="100"/>
        <end position="117"/>
    </location>
</feature>
<keyword evidence="1" id="KW-0472">Membrane</keyword>
<keyword evidence="1" id="KW-0812">Transmembrane</keyword>
<name>A0ABS7K0P6_9BACI</name>
<organism evidence="2 3">
    <name type="scientific">Mesobacillus maritimus</name>
    <dbReference type="NCBI Taxonomy" id="1643336"/>
    <lineage>
        <taxon>Bacteria</taxon>
        <taxon>Bacillati</taxon>
        <taxon>Bacillota</taxon>
        <taxon>Bacilli</taxon>
        <taxon>Bacillales</taxon>
        <taxon>Bacillaceae</taxon>
        <taxon>Mesobacillus</taxon>
    </lineage>
</organism>
<reference evidence="2 3" key="1">
    <citation type="submission" date="2020-07" db="EMBL/GenBank/DDBJ databases">
        <title>Fungal Genomes of the International Space Station.</title>
        <authorList>
            <person name="Seuylemezian A."/>
            <person name="Singh N.K."/>
            <person name="Wood J."/>
            <person name="Venkateswaran K."/>
        </authorList>
    </citation>
    <scope>NUCLEOTIDE SEQUENCE [LARGE SCALE GENOMIC DNA]</scope>
    <source>
        <strain evidence="2 3">PL-B2</strain>
    </source>
</reference>
<keyword evidence="1" id="KW-1133">Transmembrane helix</keyword>
<dbReference type="NCBIfam" id="NF041644">
    <property type="entry name" value="CBO0543_fam"/>
    <property type="match status" value="1"/>
</dbReference>
<feature type="transmembrane region" description="Helical" evidence="1">
    <location>
        <begin position="64"/>
        <end position="88"/>
    </location>
</feature>
<evidence type="ECO:0000313" key="3">
    <source>
        <dbReference type="Proteomes" id="UP000769780"/>
    </source>
</evidence>
<dbReference type="RefSeq" id="WP_221871165.1">
    <property type="nucleotide sequence ID" value="NZ_JACWFH010000007.1"/>
</dbReference>
<dbReference type="Proteomes" id="UP000769780">
    <property type="component" value="Unassembled WGS sequence"/>
</dbReference>
<dbReference type="InterPro" id="IPR048147">
    <property type="entry name" value="CBO0543-like"/>
</dbReference>
<comment type="caution">
    <text evidence="2">The sequence shown here is derived from an EMBL/GenBank/DDBJ whole genome shotgun (WGS) entry which is preliminary data.</text>
</comment>
<proteinExistence type="predicted"/>